<evidence type="ECO:0000313" key="2">
    <source>
        <dbReference type="Proteomes" id="UP001623290"/>
    </source>
</evidence>
<proteinExistence type="predicted"/>
<dbReference type="SUPFAM" id="SSF53098">
    <property type="entry name" value="Ribonuclease H-like"/>
    <property type="match status" value="1"/>
</dbReference>
<dbReference type="Proteomes" id="UP001623290">
    <property type="component" value="Chromosome"/>
</dbReference>
<organism evidence="1 2">
    <name type="scientific">Thioclava litoralis</name>
    <dbReference type="NCBI Taxonomy" id="3076557"/>
    <lineage>
        <taxon>Bacteria</taxon>
        <taxon>Pseudomonadati</taxon>
        <taxon>Pseudomonadota</taxon>
        <taxon>Alphaproteobacteria</taxon>
        <taxon>Rhodobacterales</taxon>
        <taxon>Paracoccaceae</taxon>
        <taxon>Thioclava</taxon>
    </lineage>
</organism>
<dbReference type="EMBL" id="CP135443">
    <property type="protein sequence ID" value="WRY33728.1"/>
    <property type="molecule type" value="Genomic_DNA"/>
</dbReference>
<protein>
    <submittedName>
        <fullName evidence="1">Uncharacterized protein</fullName>
    </submittedName>
</protein>
<gene>
    <name evidence="1" type="ORF">RPE78_00090</name>
</gene>
<reference evidence="1 2" key="1">
    <citation type="submission" date="2023-09" db="EMBL/GenBank/DDBJ databases">
        <title>Thioclava shenzhenensis sp. nov., a multidrug resistant bacteria-antagonizing species isolated from coastal seawater.</title>
        <authorList>
            <person name="Long M."/>
        </authorList>
    </citation>
    <scope>NUCLEOTIDE SEQUENCE [LARGE SCALE GENOMIC DNA]</scope>
    <source>
        <strain evidence="1 2">FTW29</strain>
    </source>
</reference>
<name>A0ABZ1E017_9RHOB</name>
<dbReference type="InterPro" id="IPR012337">
    <property type="entry name" value="RNaseH-like_sf"/>
</dbReference>
<keyword evidence="2" id="KW-1185">Reference proteome</keyword>
<sequence>MLKDISLDAEHSLHHVFLHRCISIDLEMNPDTRKIFDVALVPGGESAHVVRCGSVNDACVSALLEAEDRGCFLLGHNLIHHDLVQLKAADERLARIGQAPIDTLWLNPLAFPQNPYQKLVKHYQDGRLQAAHRNDPELDARLVFEVLTNQLAALTGLASRAPDLMAAYHWLTTRLPASGGVDAVFRLCRKAGVPDRAEAQAAIRATLGPDVCPTRLEDVLRDLAPEQSWPLAYAMAWISACACPRRSNMCG</sequence>
<dbReference type="RefSeq" id="WP_406720886.1">
    <property type="nucleotide sequence ID" value="NZ_CP135443.1"/>
</dbReference>
<evidence type="ECO:0000313" key="1">
    <source>
        <dbReference type="EMBL" id="WRY33728.1"/>
    </source>
</evidence>
<accession>A0ABZ1E017</accession>